<dbReference type="EC" id="4.1.1.5" evidence="4 9"/>
<dbReference type="KEGG" id="lti:JW886_05475"/>
<evidence type="ECO:0000256" key="6">
    <source>
        <dbReference type="ARBA" id="ARBA00022793"/>
    </source>
</evidence>
<accession>A0AA45KEU0</accession>
<evidence type="ECO:0000256" key="1">
    <source>
        <dbReference type="ARBA" id="ARBA00001784"/>
    </source>
</evidence>
<dbReference type="AlphaFoldDB" id="A0AA45KEU0"/>
<reference evidence="10 11" key="1">
    <citation type="submission" date="2021-02" db="EMBL/GenBank/DDBJ databases">
        <title>Complete genome sequence of Lactococcus lactis strain K_LL004.</title>
        <authorList>
            <person name="Kim H.B."/>
        </authorList>
    </citation>
    <scope>NUCLEOTIDE SEQUENCE [LARGE SCALE GENOMIC DNA]</scope>
    <source>
        <strain evidence="10 11">K_LL004</strain>
    </source>
</reference>
<evidence type="ECO:0000313" key="10">
    <source>
        <dbReference type="EMBL" id="QSE75934.1"/>
    </source>
</evidence>
<dbReference type="PANTHER" id="PTHR35524">
    <property type="entry name" value="ALPHA-ACETOLACTATE DECARBOXYLASE"/>
    <property type="match status" value="1"/>
</dbReference>
<dbReference type="GO" id="GO:0047605">
    <property type="term" value="F:acetolactate decarboxylase activity"/>
    <property type="evidence" value="ECO:0007669"/>
    <property type="project" value="UniProtKB-UniRule"/>
</dbReference>
<dbReference type="InterPro" id="IPR005128">
    <property type="entry name" value="Acetolactate_a_deCO2ase"/>
</dbReference>
<evidence type="ECO:0000256" key="4">
    <source>
        <dbReference type="ARBA" id="ARBA00013204"/>
    </source>
</evidence>
<protein>
    <recommendedName>
        <fullName evidence="5 9">Alpha-acetolactate decarboxylase</fullName>
        <ecNumber evidence="4 9">4.1.1.5</ecNumber>
    </recommendedName>
</protein>
<keyword evidence="6 9" id="KW-0210">Decarboxylase</keyword>
<evidence type="ECO:0000256" key="5">
    <source>
        <dbReference type="ARBA" id="ARBA00020164"/>
    </source>
</evidence>
<dbReference type="RefSeq" id="WP_205871503.1">
    <property type="nucleotide sequence ID" value="NZ_CP070872.1"/>
</dbReference>
<evidence type="ECO:0000256" key="2">
    <source>
        <dbReference type="ARBA" id="ARBA00005170"/>
    </source>
</evidence>
<comment type="pathway">
    <text evidence="2 9">Polyol metabolism; (R,R)-butane-2,3-diol biosynthesis; (R,R)-butane-2,3-diol from pyruvate: step 2/3.</text>
</comment>
<keyword evidence="7 9" id="KW-0005">Acetoin biosynthesis</keyword>
<keyword evidence="11" id="KW-1185">Reference proteome</keyword>
<organism evidence="10 11">
    <name type="scientific">Lactococcus taiwanensis</name>
    <dbReference type="NCBI Taxonomy" id="1151742"/>
    <lineage>
        <taxon>Bacteria</taxon>
        <taxon>Bacillati</taxon>
        <taxon>Bacillota</taxon>
        <taxon>Bacilli</taxon>
        <taxon>Lactobacillales</taxon>
        <taxon>Streptococcaceae</taxon>
        <taxon>Lactococcus</taxon>
    </lineage>
</organism>
<dbReference type="GO" id="GO:0045151">
    <property type="term" value="P:acetoin biosynthetic process"/>
    <property type="evidence" value="ECO:0007669"/>
    <property type="project" value="UniProtKB-UniRule"/>
</dbReference>
<dbReference type="PANTHER" id="PTHR35524:SF1">
    <property type="entry name" value="ALPHA-ACETOLACTATE DECARBOXYLASE"/>
    <property type="match status" value="1"/>
</dbReference>
<evidence type="ECO:0000256" key="3">
    <source>
        <dbReference type="ARBA" id="ARBA00007106"/>
    </source>
</evidence>
<evidence type="ECO:0000313" key="11">
    <source>
        <dbReference type="Proteomes" id="UP000663608"/>
    </source>
</evidence>
<keyword evidence="8 9" id="KW-0456">Lyase</keyword>
<name>A0AA45KEU0_9LACT</name>
<dbReference type="PIRSF" id="PIRSF001332">
    <property type="entry name" value="Acetolac_decarb"/>
    <property type="match status" value="1"/>
</dbReference>
<dbReference type="SUPFAM" id="SSF117856">
    <property type="entry name" value="AF0104/ALDC/Ptd012-like"/>
    <property type="match status" value="1"/>
</dbReference>
<evidence type="ECO:0000256" key="7">
    <source>
        <dbReference type="ARBA" id="ARBA00023061"/>
    </source>
</evidence>
<dbReference type="EMBL" id="CP070872">
    <property type="protein sequence ID" value="QSE75934.1"/>
    <property type="molecule type" value="Genomic_DNA"/>
</dbReference>
<comment type="catalytic activity">
    <reaction evidence="1 9">
        <text>(2S)-2-acetolactate + H(+) = (R)-acetoin + CO2</text>
        <dbReference type="Rhea" id="RHEA:21580"/>
        <dbReference type="ChEBI" id="CHEBI:15378"/>
        <dbReference type="ChEBI" id="CHEBI:15686"/>
        <dbReference type="ChEBI" id="CHEBI:16526"/>
        <dbReference type="ChEBI" id="CHEBI:58476"/>
        <dbReference type="EC" id="4.1.1.5"/>
    </reaction>
</comment>
<dbReference type="Pfam" id="PF03306">
    <property type="entry name" value="AAL_decarboxy"/>
    <property type="match status" value="1"/>
</dbReference>
<dbReference type="Gene3D" id="3.30.1330.80">
    <property type="entry name" value="Hypothetical protein, similar to alpha- acetolactate decarboxylase, domain 2"/>
    <property type="match status" value="2"/>
</dbReference>
<sequence length="221" mass="24900">METSKIFQHNTFTTLSGGFYKGTIRLKEALQHGSAGIGTLDTADGEVTIIDGIAYHGDAHNQVRLVNDEETMPYVAMVDHHPLQTFTDQSVSNSKDFLAHLIEKFPTKNTAYSLVIHGKFKKVTLSSKPANNTRSYPEIMADQPYFTKEEVEGTMLGIWSPEHLKDLFGSGFHLHFVSDDRTFSAHVQHFITKEVTVEIGQISQIEQEFPTDDETFTHHPF</sequence>
<evidence type="ECO:0000256" key="9">
    <source>
        <dbReference type="PIRNR" id="PIRNR001332"/>
    </source>
</evidence>
<proteinExistence type="inferred from homology"/>
<comment type="similarity">
    <text evidence="3 9">Belongs to the alpha-acetolactate decarboxylase family.</text>
</comment>
<gene>
    <name evidence="10" type="ORF">JW886_05475</name>
</gene>
<dbReference type="Proteomes" id="UP000663608">
    <property type="component" value="Chromosome"/>
</dbReference>
<dbReference type="CDD" id="cd17299">
    <property type="entry name" value="acetolactate_decarboxylase"/>
    <property type="match status" value="1"/>
</dbReference>
<evidence type="ECO:0000256" key="8">
    <source>
        <dbReference type="ARBA" id="ARBA00023239"/>
    </source>
</evidence>